<dbReference type="Proteomes" id="UP000006813">
    <property type="component" value="Unassembled WGS sequence"/>
</dbReference>
<proteinExistence type="inferred from homology"/>
<evidence type="ECO:0000256" key="4">
    <source>
        <dbReference type="ARBA" id="ARBA00022782"/>
    </source>
</evidence>
<dbReference type="GO" id="GO:0007283">
    <property type="term" value="P:spermatogenesis"/>
    <property type="evidence" value="ECO:0007669"/>
    <property type="project" value="UniProtKB-KW"/>
</dbReference>
<dbReference type="FunFam" id="1.25.40.10:FF:000281">
    <property type="entry name" value="Spermatogenesis associated 16"/>
    <property type="match status" value="1"/>
</dbReference>
<dbReference type="FunCoup" id="G5BT68">
    <property type="interactions" value="223"/>
</dbReference>
<evidence type="ECO:0000256" key="6">
    <source>
        <dbReference type="ARBA" id="ARBA00023034"/>
    </source>
</evidence>
<evidence type="ECO:0000313" key="11">
    <source>
        <dbReference type="Proteomes" id="UP000006813"/>
    </source>
</evidence>
<evidence type="ECO:0000256" key="3">
    <source>
        <dbReference type="ARBA" id="ARBA00022473"/>
    </source>
</evidence>
<dbReference type="SUPFAM" id="SSF48452">
    <property type="entry name" value="TPR-like"/>
    <property type="match status" value="1"/>
</dbReference>
<evidence type="ECO:0000256" key="1">
    <source>
        <dbReference type="ARBA" id="ARBA00004218"/>
    </source>
</evidence>
<protein>
    <recommendedName>
        <fullName evidence="9">Spermatogenesis-associated protein 16</fullName>
    </recommendedName>
</protein>
<keyword evidence="7" id="KW-0968">Cytoplasmic vesicle</keyword>
<keyword evidence="4" id="KW-0221">Differentiation</keyword>
<comment type="subcellular location">
    <subcellularLocation>
        <location evidence="1">Cytoplasmic vesicle</location>
        <location evidence="1">Secretory vesicle</location>
        <location evidence="1">Acrosome</location>
    </subcellularLocation>
    <subcellularLocation>
        <location evidence="2">Golgi apparatus</location>
    </subcellularLocation>
</comment>
<dbReference type="STRING" id="10181.G5BT68"/>
<dbReference type="InterPro" id="IPR029161">
    <property type="entry name" value="SPATA16"/>
</dbReference>
<dbReference type="EMBL" id="JH171741">
    <property type="protein sequence ID" value="EHB12469.1"/>
    <property type="molecule type" value="Genomic_DNA"/>
</dbReference>
<gene>
    <name evidence="10" type="ORF">GW7_13952</name>
</gene>
<evidence type="ECO:0000256" key="5">
    <source>
        <dbReference type="ARBA" id="ARBA00022871"/>
    </source>
</evidence>
<dbReference type="InterPro" id="IPR011990">
    <property type="entry name" value="TPR-like_helical_dom_sf"/>
</dbReference>
<evidence type="ECO:0000256" key="2">
    <source>
        <dbReference type="ARBA" id="ARBA00004555"/>
    </source>
</evidence>
<dbReference type="GO" id="GO:0001669">
    <property type="term" value="C:acrosomal vesicle"/>
    <property type="evidence" value="ECO:0007669"/>
    <property type="project" value="UniProtKB-SubCell"/>
</dbReference>
<dbReference type="eggNOG" id="ENOG502RSQ1">
    <property type="taxonomic scope" value="Eukaryota"/>
</dbReference>
<dbReference type="PANTHER" id="PTHR47228:SF1">
    <property type="entry name" value="SPERMATOGENESIS-ASSOCIATED PROTEIN 16"/>
    <property type="match status" value="1"/>
</dbReference>
<keyword evidence="5" id="KW-0744">Spermatogenesis</keyword>
<dbReference type="PANTHER" id="PTHR47228">
    <property type="entry name" value="SPERMATOGENESIS-ASSOCIATED PROTEIN 16"/>
    <property type="match status" value="1"/>
</dbReference>
<evidence type="ECO:0000313" key="10">
    <source>
        <dbReference type="EMBL" id="EHB12469.1"/>
    </source>
</evidence>
<dbReference type="GO" id="GO:0030154">
    <property type="term" value="P:cell differentiation"/>
    <property type="evidence" value="ECO:0007669"/>
    <property type="project" value="UniProtKB-KW"/>
</dbReference>
<evidence type="ECO:0000256" key="8">
    <source>
        <dbReference type="ARBA" id="ARBA00061195"/>
    </source>
</evidence>
<evidence type="ECO:0000256" key="9">
    <source>
        <dbReference type="ARBA" id="ARBA00071336"/>
    </source>
</evidence>
<dbReference type="Gene3D" id="1.25.40.10">
    <property type="entry name" value="Tetratricopeptide repeat domain"/>
    <property type="match status" value="1"/>
</dbReference>
<organism evidence="10 11">
    <name type="scientific">Heterocephalus glaber</name>
    <name type="common">Naked mole rat</name>
    <dbReference type="NCBI Taxonomy" id="10181"/>
    <lineage>
        <taxon>Eukaryota</taxon>
        <taxon>Metazoa</taxon>
        <taxon>Chordata</taxon>
        <taxon>Craniata</taxon>
        <taxon>Vertebrata</taxon>
        <taxon>Euteleostomi</taxon>
        <taxon>Mammalia</taxon>
        <taxon>Eutheria</taxon>
        <taxon>Euarchontoglires</taxon>
        <taxon>Glires</taxon>
        <taxon>Rodentia</taxon>
        <taxon>Hystricomorpha</taxon>
        <taxon>Bathyergidae</taxon>
        <taxon>Heterocephalus</taxon>
    </lineage>
</organism>
<sequence length="572" mass="65268">MESESNKNLENIVKRVCHDQLVPKVKTSKKMSTLTNSPTSLEVSPEIKKNCGDKQVEITTEIIKMGKSTKEKQNNDLQKVAFKRKAEGEEKPAVKKEAKIIELDNQLITMALPHIPLKNVMDVEMKLVYTDEEDVRYEFVEPFTSTGIQPTCPAAEIVDPLSGPNFSSLPQIDKWLQVALKDARSCYRQKKYGVAAGRFRTALELCSKGGALEKSFDARADHIAGVASFIETKLVTCYLRLRKPDLALNHAHRSIVLNPVYFRNHLRQATVFRCLERYSEAARSAMIADYMFWLGGGSEQCVSNLIKLYWQAMIEEAITRTESFSVMYTPFATKISADKIEKVKEVFTKSHPAYAEYIYTDLCGLHVLPQTANWSSFPSQQYLLTLGFKNKDDGKFLEKIPSTKLPTFTDHKTPFSRLTREDNVRHVETMEKRILPILDFIRGTQLNVDQGGLCACSGVMEKLQYASLLSQLQRVKEESQVINQAMAELATIPYLRDISQQEAELLQLLMADAMDTLEGRRSNKERVWNTIEKVGRIENFLYQLEDSFLKTKKLRAARRQKAKLKRLQNLQQ</sequence>
<accession>G5BT68</accession>
<name>G5BT68_HETGA</name>
<dbReference type="AlphaFoldDB" id="G5BT68"/>
<dbReference type="Pfam" id="PF15015">
    <property type="entry name" value="NYD-SP12_N"/>
    <property type="match status" value="1"/>
</dbReference>
<dbReference type="GO" id="GO:0005794">
    <property type="term" value="C:Golgi apparatus"/>
    <property type="evidence" value="ECO:0007669"/>
    <property type="project" value="UniProtKB-SubCell"/>
</dbReference>
<keyword evidence="3" id="KW-0217">Developmental protein</keyword>
<dbReference type="InParanoid" id="G5BT68"/>
<evidence type="ECO:0000256" key="7">
    <source>
        <dbReference type="ARBA" id="ARBA00023329"/>
    </source>
</evidence>
<feature type="non-terminal residue" evidence="10">
    <location>
        <position position="572"/>
    </location>
</feature>
<comment type="similarity">
    <text evidence="8">Belongs to the SPATA16 family.</text>
</comment>
<keyword evidence="6" id="KW-0333">Golgi apparatus</keyword>
<reference evidence="10 11" key="1">
    <citation type="journal article" date="2011" name="Nature">
        <title>Genome sequencing reveals insights into physiology and longevity of the naked mole rat.</title>
        <authorList>
            <person name="Kim E.B."/>
            <person name="Fang X."/>
            <person name="Fushan A.A."/>
            <person name="Huang Z."/>
            <person name="Lobanov A.V."/>
            <person name="Han L."/>
            <person name="Marino S.M."/>
            <person name="Sun X."/>
            <person name="Turanov A.A."/>
            <person name="Yang P."/>
            <person name="Yim S.H."/>
            <person name="Zhao X."/>
            <person name="Kasaikina M.V."/>
            <person name="Stoletzki N."/>
            <person name="Peng C."/>
            <person name="Polak P."/>
            <person name="Xiong Z."/>
            <person name="Kiezun A."/>
            <person name="Zhu Y."/>
            <person name="Chen Y."/>
            <person name="Kryukov G.V."/>
            <person name="Zhang Q."/>
            <person name="Peshkin L."/>
            <person name="Yang L."/>
            <person name="Bronson R.T."/>
            <person name="Buffenstein R."/>
            <person name="Wang B."/>
            <person name="Han C."/>
            <person name="Li Q."/>
            <person name="Chen L."/>
            <person name="Zhao W."/>
            <person name="Sunyaev S.R."/>
            <person name="Park T.J."/>
            <person name="Zhang G."/>
            <person name="Wang J."/>
            <person name="Gladyshev V.N."/>
        </authorList>
    </citation>
    <scope>NUCLEOTIDE SEQUENCE [LARGE SCALE GENOMIC DNA]</scope>
</reference>